<dbReference type="PANTHER" id="PTHR46165">
    <property type="entry name" value="SET AND MYND DOMAIN-CONTAINING PROTEIN 4"/>
    <property type="match status" value="1"/>
</dbReference>
<comment type="caution">
    <text evidence="10">The sequence shown here is derived from an EMBL/GenBank/DDBJ whole genome shotgun (WGS) entry which is preliminary data.</text>
</comment>
<dbReference type="PANTHER" id="PTHR46165:SF2">
    <property type="entry name" value="SET AND MYND DOMAIN-CONTAINING PROTEIN 4"/>
    <property type="match status" value="1"/>
</dbReference>
<protein>
    <recommendedName>
        <fullName evidence="9">SET domain-containing protein</fullName>
    </recommendedName>
</protein>
<sequence length="805" mass="88882">MHTDDTVSTLWTNLLDKELARVQSNPQLASRLLRKPISSHSAVIGELAKNACSTPAAAAYFQTVLEYVNGSEASDGLRRMSCFIDDLASGQVEMKSSKKARKFRELGNRLLKSGRYSASANAYRSGLLHAPNAFPFASSMDTLSHDTDSSEAALLHGNLSAALVHQQLWSAALFSAVVALELHLSRGSAAPVNTVHRLWSRVICCMKHVDWFPEQDLASHAIPTVSQIVTLRQTLITLSAESSLCTDSSSVTLPTPRYGYQTSYPGFSTGLQVVSTASKGRHVIATTEFEPGDVLAVEPAGGWSATITQHNHSAQTDNVRSTSCSPTTEHLILLPSQRMTKCAACLTTLSAVGFVCPRCCDAAYCAPPSKCFTSHLVGKDRSSKDLTYCQPPWHIAECRFTFLLNSSGLGHLCFRLAWLLQNHPSHLVCDVEPSISTLVDHFDAFDVNDLFEYALTAWMLASVLPKSVFSNQEIVHPHDLAVQGLWCFDTLRRLQCNAHAITEIQDRSQLHPPEQETTACILPQLEQVRVATALFLCGSMFNHSCEPSVENSFRGHFIVVRCVKPIHVSDEVFNCYGPHYLHELSAGRRQSQLLQQYFFKCDCTHCKNPTCRLEPVPDIQLINRWTTAVDQLLSGADSSPPTLTTLQRNWNSICDLGSIPCDKCKGHWWPEDTTPGCLLDTVGRRILVNAQLVPSADSRLESLVLGLQCLLGSVSWTYAHYGPTSSEYLWELVSFVRVTLAVLNDWPVKKFAQTKFYPLPVTRAVPQTLDLCVDRILAVATVLYGFQKASEILSTFVVRVSHSND</sequence>
<evidence type="ECO:0000259" key="9">
    <source>
        <dbReference type="PROSITE" id="PS50280"/>
    </source>
</evidence>
<dbReference type="GO" id="GO:0008168">
    <property type="term" value="F:methyltransferase activity"/>
    <property type="evidence" value="ECO:0007669"/>
    <property type="project" value="UniProtKB-KW"/>
</dbReference>
<evidence type="ECO:0000256" key="6">
    <source>
        <dbReference type="ARBA" id="ARBA00022691"/>
    </source>
</evidence>
<proteinExistence type="predicted"/>
<dbReference type="Gene3D" id="1.25.40.10">
    <property type="entry name" value="Tetratricopeptide repeat domain"/>
    <property type="match status" value="1"/>
</dbReference>
<evidence type="ECO:0000313" key="11">
    <source>
        <dbReference type="Proteomes" id="UP000324629"/>
    </source>
</evidence>
<evidence type="ECO:0000256" key="7">
    <source>
        <dbReference type="ARBA" id="ARBA00023242"/>
    </source>
</evidence>
<dbReference type="InterPro" id="IPR001214">
    <property type="entry name" value="SET_dom"/>
</dbReference>
<gene>
    <name evidence="10" type="ORF">DEA37_0010994</name>
</gene>
<evidence type="ECO:0000256" key="4">
    <source>
        <dbReference type="ARBA" id="ARBA00022603"/>
    </source>
</evidence>
<dbReference type="Gene3D" id="2.170.270.10">
    <property type="entry name" value="SET domain"/>
    <property type="match status" value="1"/>
</dbReference>
<accession>A0A5J4ND60</accession>
<dbReference type="InterPro" id="IPR046341">
    <property type="entry name" value="SET_dom_sf"/>
</dbReference>
<evidence type="ECO:0000256" key="1">
    <source>
        <dbReference type="ARBA" id="ARBA00004123"/>
    </source>
</evidence>
<dbReference type="PROSITE" id="PS50280">
    <property type="entry name" value="SET"/>
    <property type="match status" value="1"/>
</dbReference>
<evidence type="ECO:0000256" key="5">
    <source>
        <dbReference type="ARBA" id="ARBA00022679"/>
    </source>
</evidence>
<dbReference type="InterPro" id="IPR052097">
    <property type="entry name" value="SET-MYND_domain_protein"/>
</dbReference>
<comment type="catalytic activity">
    <reaction evidence="8">
        <text>L-lysyl-[protein] + S-adenosyl-L-methionine = N(6)-methyl-L-lysyl-[protein] + S-adenosyl-L-homocysteine + H(+)</text>
        <dbReference type="Rhea" id="RHEA:51736"/>
        <dbReference type="Rhea" id="RHEA-COMP:9752"/>
        <dbReference type="Rhea" id="RHEA-COMP:13053"/>
        <dbReference type="ChEBI" id="CHEBI:15378"/>
        <dbReference type="ChEBI" id="CHEBI:29969"/>
        <dbReference type="ChEBI" id="CHEBI:57856"/>
        <dbReference type="ChEBI" id="CHEBI:59789"/>
        <dbReference type="ChEBI" id="CHEBI:61929"/>
    </reaction>
</comment>
<dbReference type="SUPFAM" id="SSF82199">
    <property type="entry name" value="SET domain"/>
    <property type="match status" value="1"/>
</dbReference>
<name>A0A5J4ND60_9TREM</name>
<feature type="domain" description="SET" evidence="9">
    <location>
        <begin position="269"/>
        <end position="577"/>
    </location>
</feature>
<dbReference type="Pfam" id="PF00856">
    <property type="entry name" value="SET"/>
    <property type="match status" value="1"/>
</dbReference>
<dbReference type="Gene3D" id="1.10.220.160">
    <property type="match status" value="1"/>
</dbReference>
<dbReference type="CDD" id="cd10536">
    <property type="entry name" value="SET_SMYD4"/>
    <property type="match status" value="1"/>
</dbReference>
<reference evidence="10 11" key="1">
    <citation type="journal article" date="2019" name="Gigascience">
        <title>Whole-genome sequence of the oriental lung fluke Paragonimus westermani.</title>
        <authorList>
            <person name="Oey H."/>
            <person name="Zakrzewski M."/>
            <person name="Narain K."/>
            <person name="Devi K.R."/>
            <person name="Agatsuma T."/>
            <person name="Nawaratna S."/>
            <person name="Gobert G.N."/>
            <person name="Jones M.K."/>
            <person name="Ragan M.A."/>
            <person name="McManus D.P."/>
            <person name="Krause L."/>
        </authorList>
    </citation>
    <scope>NUCLEOTIDE SEQUENCE [LARGE SCALE GENOMIC DNA]</scope>
    <source>
        <strain evidence="10 11">IND2009</strain>
    </source>
</reference>
<keyword evidence="5" id="KW-0808">Transferase</keyword>
<dbReference type="GO" id="GO:0005737">
    <property type="term" value="C:cytoplasm"/>
    <property type="evidence" value="ECO:0007669"/>
    <property type="project" value="UniProtKB-SubCell"/>
</dbReference>
<dbReference type="InterPro" id="IPR011990">
    <property type="entry name" value="TPR-like_helical_dom_sf"/>
</dbReference>
<dbReference type="Proteomes" id="UP000324629">
    <property type="component" value="Unassembled WGS sequence"/>
</dbReference>
<keyword evidence="7" id="KW-0539">Nucleus</keyword>
<dbReference type="InterPro" id="IPR044421">
    <property type="entry name" value="SMYD4_SET"/>
</dbReference>
<dbReference type="GO" id="GO:0005634">
    <property type="term" value="C:nucleus"/>
    <property type="evidence" value="ECO:0007669"/>
    <property type="project" value="UniProtKB-SubCell"/>
</dbReference>
<comment type="subcellular location">
    <subcellularLocation>
        <location evidence="2">Cytoplasm</location>
    </subcellularLocation>
    <subcellularLocation>
        <location evidence="1">Nucleus</location>
    </subcellularLocation>
</comment>
<dbReference type="EMBL" id="QNGE01003924">
    <property type="protein sequence ID" value="KAA3673435.1"/>
    <property type="molecule type" value="Genomic_DNA"/>
</dbReference>
<evidence type="ECO:0000256" key="8">
    <source>
        <dbReference type="ARBA" id="ARBA00048985"/>
    </source>
</evidence>
<organism evidence="10 11">
    <name type="scientific">Paragonimus westermani</name>
    <dbReference type="NCBI Taxonomy" id="34504"/>
    <lineage>
        <taxon>Eukaryota</taxon>
        <taxon>Metazoa</taxon>
        <taxon>Spiralia</taxon>
        <taxon>Lophotrochozoa</taxon>
        <taxon>Platyhelminthes</taxon>
        <taxon>Trematoda</taxon>
        <taxon>Digenea</taxon>
        <taxon>Plagiorchiida</taxon>
        <taxon>Troglotremata</taxon>
        <taxon>Troglotrematidae</taxon>
        <taxon>Paragonimus</taxon>
    </lineage>
</organism>
<keyword evidence="4" id="KW-0489">Methyltransferase</keyword>
<dbReference type="GO" id="GO:0042826">
    <property type="term" value="F:histone deacetylase binding"/>
    <property type="evidence" value="ECO:0007669"/>
    <property type="project" value="TreeGrafter"/>
</dbReference>
<dbReference type="Gene3D" id="6.10.140.2220">
    <property type="match status" value="1"/>
</dbReference>
<dbReference type="GO" id="GO:0032259">
    <property type="term" value="P:methylation"/>
    <property type="evidence" value="ECO:0007669"/>
    <property type="project" value="UniProtKB-KW"/>
</dbReference>
<dbReference type="AlphaFoldDB" id="A0A5J4ND60"/>
<keyword evidence="3" id="KW-0963">Cytoplasm</keyword>
<keyword evidence="11" id="KW-1185">Reference proteome</keyword>
<evidence type="ECO:0000313" key="10">
    <source>
        <dbReference type="EMBL" id="KAA3673435.1"/>
    </source>
</evidence>
<evidence type="ECO:0000256" key="2">
    <source>
        <dbReference type="ARBA" id="ARBA00004496"/>
    </source>
</evidence>
<evidence type="ECO:0000256" key="3">
    <source>
        <dbReference type="ARBA" id="ARBA00022490"/>
    </source>
</evidence>
<keyword evidence="6" id="KW-0949">S-adenosyl-L-methionine</keyword>